<dbReference type="PROSITE" id="PS51186">
    <property type="entry name" value="GNAT"/>
    <property type="match status" value="1"/>
</dbReference>
<dbReference type="Pfam" id="PF00583">
    <property type="entry name" value="Acetyltransf_1"/>
    <property type="match status" value="1"/>
</dbReference>
<comment type="caution">
    <text evidence="4">The sequence shown here is derived from an EMBL/GenBank/DDBJ whole genome shotgun (WGS) entry which is preliminary data.</text>
</comment>
<dbReference type="AlphaFoldDB" id="A0A2W7IMY8"/>
<dbReference type="OrthoDB" id="9805924at2"/>
<evidence type="ECO:0000313" key="4">
    <source>
        <dbReference type="EMBL" id="PZW48323.1"/>
    </source>
</evidence>
<dbReference type="SUPFAM" id="SSF55729">
    <property type="entry name" value="Acyl-CoA N-acyltransferases (Nat)"/>
    <property type="match status" value="1"/>
</dbReference>
<dbReference type="GO" id="GO:0016747">
    <property type="term" value="F:acyltransferase activity, transferring groups other than amino-acyl groups"/>
    <property type="evidence" value="ECO:0007669"/>
    <property type="project" value="InterPro"/>
</dbReference>
<keyword evidence="4" id="KW-0687">Ribonucleoprotein</keyword>
<evidence type="ECO:0000313" key="5">
    <source>
        <dbReference type="Proteomes" id="UP000249688"/>
    </source>
</evidence>
<dbReference type="PANTHER" id="PTHR43877:SF2">
    <property type="entry name" value="AMINOALKYLPHOSPHONATE N-ACETYLTRANSFERASE-RELATED"/>
    <property type="match status" value="1"/>
</dbReference>
<dbReference type="GO" id="GO:0005840">
    <property type="term" value="C:ribosome"/>
    <property type="evidence" value="ECO:0007669"/>
    <property type="project" value="UniProtKB-KW"/>
</dbReference>
<organism evidence="4 5">
    <name type="scientific">Humitalea rosea</name>
    <dbReference type="NCBI Taxonomy" id="990373"/>
    <lineage>
        <taxon>Bacteria</taxon>
        <taxon>Pseudomonadati</taxon>
        <taxon>Pseudomonadota</taxon>
        <taxon>Alphaproteobacteria</taxon>
        <taxon>Acetobacterales</taxon>
        <taxon>Roseomonadaceae</taxon>
        <taxon>Humitalea</taxon>
    </lineage>
</organism>
<feature type="domain" description="N-acetyltransferase" evidence="3">
    <location>
        <begin position="4"/>
        <end position="148"/>
    </location>
</feature>
<sequence>MPAPTIRPVAQGDLAGWSVLWDGYNRIYDRRLEAAVIDTTWQRFFDPREPLHALVAEGEDGLLGLVHYLFHRSTTMLGPICYLENLFIAEAARRQGIARGLIEAVNDAARAVGADRVYWQVHETNHAAMRLYDQLAWRSGFLVYRQNI</sequence>
<dbReference type="EMBL" id="QKYU01000005">
    <property type="protein sequence ID" value="PZW48323.1"/>
    <property type="molecule type" value="Genomic_DNA"/>
</dbReference>
<dbReference type="CDD" id="cd04301">
    <property type="entry name" value="NAT_SF"/>
    <property type="match status" value="1"/>
</dbReference>
<gene>
    <name evidence="4" type="ORF">C8P66_10571</name>
</gene>
<dbReference type="Proteomes" id="UP000249688">
    <property type="component" value="Unassembled WGS sequence"/>
</dbReference>
<dbReference type="PANTHER" id="PTHR43877">
    <property type="entry name" value="AMINOALKYLPHOSPHONATE N-ACETYLTRANSFERASE-RELATED-RELATED"/>
    <property type="match status" value="1"/>
</dbReference>
<dbReference type="RefSeq" id="WP_111397202.1">
    <property type="nucleotide sequence ID" value="NZ_QKYU01000005.1"/>
</dbReference>
<keyword evidence="5" id="KW-1185">Reference proteome</keyword>
<keyword evidence="4" id="KW-0689">Ribosomal protein</keyword>
<reference evidence="4 5" key="1">
    <citation type="submission" date="2018-06" db="EMBL/GenBank/DDBJ databases">
        <title>Genomic Encyclopedia of Archaeal and Bacterial Type Strains, Phase II (KMG-II): from individual species to whole genera.</title>
        <authorList>
            <person name="Goeker M."/>
        </authorList>
    </citation>
    <scope>NUCLEOTIDE SEQUENCE [LARGE SCALE GENOMIC DNA]</scope>
    <source>
        <strain evidence="4 5">DSM 24525</strain>
    </source>
</reference>
<dbReference type="Gene3D" id="3.40.630.30">
    <property type="match status" value="1"/>
</dbReference>
<dbReference type="InterPro" id="IPR050832">
    <property type="entry name" value="Bact_Acetyltransf"/>
</dbReference>
<name>A0A2W7IMY8_9PROT</name>
<keyword evidence="2" id="KW-0012">Acyltransferase</keyword>
<dbReference type="InterPro" id="IPR000182">
    <property type="entry name" value="GNAT_dom"/>
</dbReference>
<evidence type="ECO:0000256" key="2">
    <source>
        <dbReference type="ARBA" id="ARBA00023315"/>
    </source>
</evidence>
<evidence type="ECO:0000259" key="3">
    <source>
        <dbReference type="PROSITE" id="PS51186"/>
    </source>
</evidence>
<evidence type="ECO:0000256" key="1">
    <source>
        <dbReference type="ARBA" id="ARBA00022679"/>
    </source>
</evidence>
<keyword evidence="1" id="KW-0808">Transferase</keyword>
<accession>A0A2W7IMY8</accession>
<proteinExistence type="predicted"/>
<dbReference type="InterPro" id="IPR016181">
    <property type="entry name" value="Acyl_CoA_acyltransferase"/>
</dbReference>
<protein>
    <submittedName>
        <fullName evidence="4">Ribosomal protein S18 acetylase RimI-like enzyme</fullName>
    </submittedName>
</protein>